<feature type="domain" description="Exportin-5 C-terminal" evidence="2">
    <location>
        <begin position="337"/>
        <end position="1178"/>
    </location>
</feature>
<dbReference type="InterPro" id="IPR011989">
    <property type="entry name" value="ARM-like"/>
</dbReference>
<gene>
    <name evidence="3" type="ORF">HETSPECPRED_003538</name>
</gene>
<dbReference type="SUPFAM" id="SSF48371">
    <property type="entry name" value="ARM repeat"/>
    <property type="match status" value="1"/>
</dbReference>
<dbReference type="InterPro" id="IPR045065">
    <property type="entry name" value="XPO1/5"/>
</dbReference>
<dbReference type="Proteomes" id="UP000664521">
    <property type="component" value="Unassembled WGS sequence"/>
</dbReference>
<dbReference type="GO" id="GO:0003723">
    <property type="term" value="F:RNA binding"/>
    <property type="evidence" value="ECO:0007669"/>
    <property type="project" value="TreeGrafter"/>
</dbReference>
<reference evidence="3" key="1">
    <citation type="submission" date="2021-03" db="EMBL/GenBank/DDBJ databases">
        <authorList>
            <person name="Tagirdzhanova G."/>
        </authorList>
    </citation>
    <scope>NUCLEOTIDE SEQUENCE</scope>
</reference>
<dbReference type="GO" id="GO:0005737">
    <property type="term" value="C:cytoplasm"/>
    <property type="evidence" value="ECO:0007669"/>
    <property type="project" value="TreeGrafter"/>
</dbReference>
<dbReference type="GO" id="GO:0006611">
    <property type="term" value="P:protein export from nucleus"/>
    <property type="evidence" value="ECO:0007669"/>
    <property type="project" value="InterPro"/>
</dbReference>
<evidence type="ECO:0000313" key="3">
    <source>
        <dbReference type="EMBL" id="CAF9917613.1"/>
    </source>
</evidence>
<evidence type="ECO:0000259" key="2">
    <source>
        <dbReference type="Pfam" id="PF19273"/>
    </source>
</evidence>
<dbReference type="Gene3D" id="1.25.10.10">
    <property type="entry name" value="Leucine-rich Repeat Variant"/>
    <property type="match status" value="1"/>
</dbReference>
<accession>A0A8H3F4R5</accession>
<name>A0A8H3F4R5_9LECA</name>
<organism evidence="3 4">
    <name type="scientific">Heterodermia speciosa</name>
    <dbReference type="NCBI Taxonomy" id="116794"/>
    <lineage>
        <taxon>Eukaryota</taxon>
        <taxon>Fungi</taxon>
        <taxon>Dikarya</taxon>
        <taxon>Ascomycota</taxon>
        <taxon>Pezizomycotina</taxon>
        <taxon>Lecanoromycetes</taxon>
        <taxon>OSLEUM clade</taxon>
        <taxon>Lecanoromycetidae</taxon>
        <taxon>Caliciales</taxon>
        <taxon>Physciaceae</taxon>
        <taxon>Heterodermia</taxon>
    </lineage>
</organism>
<sequence length="1224" mass="137965">MNGSSGPDWQNNPEPAETSSKILQALEIIHNPTSTNSLRQKATHFLEEVRSDDYAPFNGFAISSNRSHPAIIRHYGLSLIEYAIRHRWDVGAPEKSIQLRKWVVDLAQDVLGGDPLYISNKVAELWVEVAKRSWALDWMDMDELLFHLWEGHLARKALVLNILETLSEDIFEREDFTAGLRGPELNRACIDIFTPAAILRESFVSRDTNMNVRYGEDGWLWRMGALLEWCVQENAATEPQRACAIKVLHTMKSAFNWILPGALVKAHSMTRVLSCLGVSAVSVQLAAIDALLTLYNRTRFLPDDFAELICPMYSHESTGALKQLFEWSLVDPSDIDEEKYLLSKKISEMVFAVGRHLEERPDLIAEKCDLSKYFDLLITIMKAQSLHTSIPALHLWVKLLSSQHYGRSKTVTSLAGQLLEICSHRMLRYESLPEDSPNPSILFLNEDVDTIPERHAFLGNYSRFCHQIVEMIVERQPADALYHLLGQADQVLDHLYDGEPPFQVLAYSKTSVPVLRIDAQFSVIEAALKGYGRWLTADRAQETLSSNLQVWCERLLGLTFEDPLVLQRIVQLAVVFATGPLKGDARFAFKVFDYSLNARRPDNNNSATYTEAIKELESLRLHQLQRLAMRFPDYFITIFDAVEQKVNEIALATAADDHTRIRYSSVLFIIIHRATAVDQEQREEKLDYFLNPLIAQWHAPSLTDSLSSFNGFCGLLGLGTLQQYALSRGMHQTPDWSAHPLDEEGRVLQSRIQNSLECLPLRATKTFLSVSIERLEPGSRPHSMACSLWHKNFTSVLPNLLHFISQAQAFHDPTYWVTLPPEATGIVRRILTDRFWQVGISSGTRDDFYAQVGDTKSTLEGLASSVRGSIRTVREIGYRILHYFSLLGEPFYCFEGLPEPLARALFINACALSTHQMAVLVDTIRPIIENCPTVARSHFLPPILIGLFEQLDRKTGEEWDRIEAKSKAASADDNLSEEMRDESILRQLTYSSVILIVGLLDPDKPVNVAPNTEGIGASKALNNADTGTTRSYVLTTPAVLKPVILFCTHALRMRDTRSCNLITRVLRSLVPDFAGPSAVATEVREFISTEVLKACITSLHDPYFVDLQKDLAQLIASIVLAYIPRTDTPKQVLLSLPSITGEKIGRFLNQMHRVQDSGRQQRALVLSLLDGLRGTHISEQGRIPKPDLKSVRSALHDKYMNSNMEADRKQQPSPELEGVADMFN</sequence>
<dbReference type="AlphaFoldDB" id="A0A8H3F4R5"/>
<feature type="region of interest" description="Disordered" evidence="1">
    <location>
        <begin position="1202"/>
        <end position="1224"/>
    </location>
</feature>
<keyword evidence="4" id="KW-1185">Reference proteome</keyword>
<comment type="caution">
    <text evidence="3">The sequence shown here is derived from an EMBL/GenBank/DDBJ whole genome shotgun (WGS) entry which is preliminary data.</text>
</comment>
<dbReference type="InterPro" id="IPR016024">
    <property type="entry name" value="ARM-type_fold"/>
</dbReference>
<protein>
    <recommendedName>
        <fullName evidence="2">Exportin-5 C-terminal domain-containing protein</fullName>
    </recommendedName>
</protein>
<dbReference type="Pfam" id="PF19273">
    <property type="entry name" value="Exportin-5"/>
    <property type="match status" value="1"/>
</dbReference>
<evidence type="ECO:0000256" key="1">
    <source>
        <dbReference type="SAM" id="MobiDB-lite"/>
    </source>
</evidence>
<dbReference type="PANTHER" id="PTHR11223">
    <property type="entry name" value="EXPORTIN 1/5"/>
    <property type="match status" value="1"/>
</dbReference>
<dbReference type="GO" id="GO:0005634">
    <property type="term" value="C:nucleus"/>
    <property type="evidence" value="ECO:0007669"/>
    <property type="project" value="TreeGrafter"/>
</dbReference>
<dbReference type="GO" id="GO:0006405">
    <property type="term" value="P:RNA export from nucleus"/>
    <property type="evidence" value="ECO:0007669"/>
    <property type="project" value="TreeGrafter"/>
</dbReference>
<proteinExistence type="predicted"/>
<dbReference type="EMBL" id="CAJPDS010000020">
    <property type="protein sequence ID" value="CAF9917613.1"/>
    <property type="molecule type" value="Genomic_DNA"/>
</dbReference>
<dbReference type="GO" id="GO:0042565">
    <property type="term" value="C:RNA nuclear export complex"/>
    <property type="evidence" value="ECO:0007669"/>
    <property type="project" value="TreeGrafter"/>
</dbReference>
<dbReference type="InterPro" id="IPR045478">
    <property type="entry name" value="Exportin-5_C"/>
</dbReference>
<dbReference type="GO" id="GO:0005049">
    <property type="term" value="F:nuclear export signal receptor activity"/>
    <property type="evidence" value="ECO:0007669"/>
    <property type="project" value="InterPro"/>
</dbReference>
<dbReference type="OrthoDB" id="2215036at2759"/>
<evidence type="ECO:0000313" key="4">
    <source>
        <dbReference type="Proteomes" id="UP000664521"/>
    </source>
</evidence>
<dbReference type="PANTHER" id="PTHR11223:SF3">
    <property type="entry name" value="EXPORTIN-5"/>
    <property type="match status" value="1"/>
</dbReference>